<keyword evidence="5" id="KW-1185">Reference proteome</keyword>
<dbReference type="OrthoDB" id="1452822at2"/>
<dbReference type="GO" id="GO:0016989">
    <property type="term" value="F:sigma factor antagonist activity"/>
    <property type="evidence" value="ECO:0007669"/>
    <property type="project" value="TreeGrafter"/>
</dbReference>
<dbReference type="Gene3D" id="2.60.120.1440">
    <property type="match status" value="1"/>
</dbReference>
<dbReference type="PIRSF" id="PIRSF018266">
    <property type="entry name" value="FecR"/>
    <property type="match status" value="1"/>
</dbReference>
<dbReference type="InterPro" id="IPR006860">
    <property type="entry name" value="FecR"/>
</dbReference>
<keyword evidence="1" id="KW-1133">Transmembrane helix</keyword>
<sequence length="349" mass="38961">MTITNIHRYLSGEANAAENKAFEEWLAASADNRAQFEEYRKIYTVKIERTERFDTIAALQTFRKNRTVQLPESSEPQAVRKTKTATFRALQDKRNSGIWLKLAAVLLIVFGISMYVLYPRFIENPAEVTGIDTGVWYETAYGEQRTYRLPDGSRIRLNADSRLFLPDVYGQETRSITLIGEGFFEIESDTTLPFVVQTAEATVEVIGTSFGVRTRPEQGVSYIAVQSGRVSVQGFPGISDESAKGVEVGAGEFTRVTYGAKPDAPSPNGAHALLSWTRQYFLFNDTPLSEVILQLERHFNVHITLSDSSRATQPVTARYASESLNEILSITSLTHGLSFEVSSRNSDSQ</sequence>
<dbReference type="AlphaFoldDB" id="A0A345UN24"/>
<keyword evidence="1" id="KW-0812">Transmembrane</keyword>
<dbReference type="PANTHER" id="PTHR30273:SF2">
    <property type="entry name" value="PROTEIN FECR"/>
    <property type="match status" value="1"/>
</dbReference>
<evidence type="ECO:0000259" key="2">
    <source>
        <dbReference type="Pfam" id="PF04773"/>
    </source>
</evidence>
<evidence type="ECO:0000313" key="5">
    <source>
        <dbReference type="Proteomes" id="UP000254808"/>
    </source>
</evidence>
<dbReference type="InterPro" id="IPR012373">
    <property type="entry name" value="Ferrdict_sens_TM"/>
</dbReference>
<feature type="domain" description="Protein FecR C-terminal" evidence="3">
    <location>
        <begin position="280"/>
        <end position="344"/>
    </location>
</feature>
<feature type="transmembrane region" description="Helical" evidence="1">
    <location>
        <begin position="98"/>
        <end position="118"/>
    </location>
</feature>
<dbReference type="KEGG" id="cprv:CYPRO_2634"/>
<dbReference type="EMBL" id="CP027806">
    <property type="protein sequence ID" value="AXJ01876.1"/>
    <property type="molecule type" value="Genomic_DNA"/>
</dbReference>
<name>A0A345UN24_9BACT</name>
<dbReference type="InterPro" id="IPR032508">
    <property type="entry name" value="FecR_C"/>
</dbReference>
<protein>
    <submittedName>
        <fullName evidence="4">FecR family protein</fullName>
    </submittedName>
</protein>
<feature type="domain" description="FecR protein" evidence="2">
    <location>
        <begin position="137"/>
        <end position="230"/>
    </location>
</feature>
<reference evidence="4 5" key="1">
    <citation type="submission" date="2018-03" db="EMBL/GenBank/DDBJ databases">
        <title>Phenotypic and genomic properties of Cyclonatronum proteinivorum gen. nov., sp. nov., a haloalkaliphilic bacteroidete from soda lakes possessing Na+-translocating rhodopsin.</title>
        <authorList>
            <person name="Toshchakov S.V."/>
            <person name="Korzhenkov A."/>
            <person name="Samarov N.I."/>
            <person name="Kublanov I.V."/>
            <person name="Muntyan M.S."/>
            <person name="Sorokin D.Y."/>
        </authorList>
    </citation>
    <scope>NUCLEOTIDE SEQUENCE [LARGE SCALE GENOMIC DNA]</scope>
    <source>
        <strain evidence="4 5">Omega</strain>
    </source>
</reference>
<accession>A0A345UN24</accession>
<dbReference type="PANTHER" id="PTHR30273">
    <property type="entry name" value="PERIPLASMIC SIGNAL SENSOR AND SIGMA FACTOR ACTIVATOR FECR-RELATED"/>
    <property type="match status" value="1"/>
</dbReference>
<evidence type="ECO:0000259" key="3">
    <source>
        <dbReference type="Pfam" id="PF16344"/>
    </source>
</evidence>
<dbReference type="Pfam" id="PF04773">
    <property type="entry name" value="FecR"/>
    <property type="match status" value="1"/>
</dbReference>
<organism evidence="4 5">
    <name type="scientific">Cyclonatronum proteinivorum</name>
    <dbReference type="NCBI Taxonomy" id="1457365"/>
    <lineage>
        <taxon>Bacteria</taxon>
        <taxon>Pseudomonadati</taxon>
        <taxon>Balneolota</taxon>
        <taxon>Balneolia</taxon>
        <taxon>Balneolales</taxon>
        <taxon>Cyclonatronaceae</taxon>
        <taxon>Cyclonatronum</taxon>
    </lineage>
</organism>
<gene>
    <name evidence="4" type="ORF">CYPRO_2634</name>
</gene>
<keyword evidence="1" id="KW-0472">Membrane</keyword>
<dbReference type="Proteomes" id="UP000254808">
    <property type="component" value="Chromosome"/>
</dbReference>
<dbReference type="Pfam" id="PF16344">
    <property type="entry name" value="FecR_C"/>
    <property type="match status" value="1"/>
</dbReference>
<evidence type="ECO:0000313" key="4">
    <source>
        <dbReference type="EMBL" id="AXJ01876.1"/>
    </source>
</evidence>
<evidence type="ECO:0000256" key="1">
    <source>
        <dbReference type="SAM" id="Phobius"/>
    </source>
</evidence>
<dbReference type="RefSeq" id="WP_114985024.1">
    <property type="nucleotide sequence ID" value="NZ_CP027806.1"/>
</dbReference>
<dbReference type="Gene3D" id="3.55.50.30">
    <property type="match status" value="1"/>
</dbReference>
<proteinExistence type="predicted"/>